<dbReference type="CDD" id="cd22191">
    <property type="entry name" value="DPBB_RlpA_EXP_N-like"/>
    <property type="match status" value="1"/>
</dbReference>
<dbReference type="SUPFAM" id="SSF50685">
    <property type="entry name" value="Barwin-like endoglucanases"/>
    <property type="match status" value="1"/>
</dbReference>
<dbReference type="Pfam" id="PF13028">
    <property type="entry name" value="DUF3889"/>
    <property type="match status" value="1"/>
</dbReference>
<evidence type="ECO:0000313" key="3">
    <source>
        <dbReference type="Proteomes" id="UP001221597"/>
    </source>
</evidence>
<dbReference type="InterPro" id="IPR024987">
    <property type="entry name" value="DUF3889"/>
</dbReference>
<organism evidence="2 3">
    <name type="scientific">Halobacillus naozhouensis</name>
    <dbReference type="NCBI Taxonomy" id="554880"/>
    <lineage>
        <taxon>Bacteria</taxon>
        <taxon>Bacillati</taxon>
        <taxon>Bacillota</taxon>
        <taxon>Bacilli</taxon>
        <taxon>Bacillales</taxon>
        <taxon>Bacillaceae</taxon>
        <taxon>Halobacillus</taxon>
    </lineage>
</organism>
<protein>
    <submittedName>
        <fullName evidence="2">DUF3889 domain-containing protein</fullName>
    </submittedName>
</protein>
<dbReference type="Gene3D" id="2.40.40.10">
    <property type="entry name" value="RlpA-like domain"/>
    <property type="match status" value="1"/>
</dbReference>
<dbReference type="PANTHER" id="PTHR31836">
    <property type="match status" value="1"/>
</dbReference>
<keyword evidence="1" id="KW-0732">Signal</keyword>
<name>A0ABY8IWQ9_9BACI</name>
<dbReference type="Proteomes" id="UP001221597">
    <property type="component" value="Chromosome"/>
</dbReference>
<accession>A0ABY8IWQ9</accession>
<evidence type="ECO:0000313" key="2">
    <source>
        <dbReference type="EMBL" id="WFT72995.1"/>
    </source>
</evidence>
<dbReference type="EMBL" id="CP121671">
    <property type="protein sequence ID" value="WFT72995.1"/>
    <property type="molecule type" value="Genomic_DNA"/>
</dbReference>
<dbReference type="PANTHER" id="PTHR31836:SF27">
    <property type="entry name" value="RLPA-LIKE PROTEIN DOUBLE-PSI BETA-BARREL DOMAIN-CONTAINING PROTEIN"/>
    <property type="match status" value="1"/>
</dbReference>
<keyword evidence="3" id="KW-1185">Reference proteome</keyword>
<proteinExistence type="predicted"/>
<dbReference type="RefSeq" id="WP_283075026.1">
    <property type="nucleotide sequence ID" value="NZ_CP121671.1"/>
</dbReference>
<evidence type="ECO:0000256" key="1">
    <source>
        <dbReference type="ARBA" id="ARBA00022729"/>
    </source>
</evidence>
<sequence>MYSHYSNRHWANPMVYTPFIAYPFHNYRGYVPYYYRQQTVRGQATWTEGGQVTQCGIPWSENQYMTAAIGENSPYQCGQTLKIKNLASQREIVVTIVDRVPGYPPNKINLHRQAFQTLGGNLDAGVMNIEITPSPELEEEKWGKYLLEVTQAAYPSYNVIEYNSIEKTQLSATQVQETYEYILTSPQERIKVRGNVIYNPETDRVISFDIKEV</sequence>
<gene>
    <name evidence="2" type="ORF">P9989_11285</name>
</gene>
<dbReference type="InterPro" id="IPR036908">
    <property type="entry name" value="RlpA-like_sf"/>
</dbReference>
<dbReference type="Gene3D" id="3.10.450.390">
    <property type="entry name" value="Protein of unknown function DUF3889"/>
    <property type="match status" value="1"/>
</dbReference>
<dbReference type="InterPro" id="IPR051477">
    <property type="entry name" value="Expansin_CellWall"/>
</dbReference>
<reference evidence="2 3" key="1">
    <citation type="submission" date="2023-04" db="EMBL/GenBank/DDBJ databases">
        <title>Genome sequence of Halobacillus naozhouensis KACC 21980.</title>
        <authorList>
            <person name="Kim S."/>
            <person name="Heo J."/>
            <person name="Kwon S.-W."/>
        </authorList>
    </citation>
    <scope>NUCLEOTIDE SEQUENCE [LARGE SCALE GENOMIC DNA]</scope>
    <source>
        <strain evidence="2 3">KCTC 13234</strain>
    </source>
</reference>